<dbReference type="InterPro" id="IPR035919">
    <property type="entry name" value="EAL_sf"/>
</dbReference>
<dbReference type="GO" id="GO:0071111">
    <property type="term" value="F:cyclic-guanylate-specific phosphodiesterase activity"/>
    <property type="evidence" value="ECO:0007669"/>
    <property type="project" value="InterPro"/>
</dbReference>
<organism evidence="2">
    <name type="scientific">mine drainage metagenome</name>
    <dbReference type="NCBI Taxonomy" id="410659"/>
    <lineage>
        <taxon>unclassified sequences</taxon>
        <taxon>metagenomes</taxon>
        <taxon>ecological metagenomes</taxon>
    </lineage>
</organism>
<accession>T0Z9N4</accession>
<comment type="caution">
    <text evidence="2">The sequence shown here is derived from an EMBL/GenBank/DDBJ whole genome shotgun (WGS) entry which is preliminary data.</text>
</comment>
<evidence type="ECO:0000313" key="2">
    <source>
        <dbReference type="EMBL" id="EQD44656.1"/>
    </source>
</evidence>
<reference evidence="2" key="1">
    <citation type="submission" date="2013-08" db="EMBL/GenBank/DDBJ databases">
        <authorList>
            <person name="Mendez C."/>
            <person name="Richter M."/>
            <person name="Ferrer M."/>
            <person name="Sanchez J."/>
        </authorList>
    </citation>
    <scope>NUCLEOTIDE SEQUENCE</scope>
</reference>
<dbReference type="EMBL" id="AUZY01008849">
    <property type="protein sequence ID" value="EQD44656.1"/>
    <property type="molecule type" value="Genomic_DNA"/>
</dbReference>
<feature type="non-terminal residue" evidence="2">
    <location>
        <position position="1"/>
    </location>
</feature>
<sequence length="226" mass="24766">NDPSEGIVLPGTLVQVARRYQLLPMIDQWVVRKTLQLLAAHREILEARRIGISINLSGQSIGDEEFTRELGEALRAAHLPAGCITFEITEQAAVSSLARADEMIRRLAPLNCRFALDDFGTGSNSLAYLNALPIARVKIDGTFVQDILSNSRSQATVRGIVELARGFSIDTVAEFVESDAIAKRVRELGVDYAQGYAFGVPEPLETVLAGLHREASRQSPRLRLEA</sequence>
<evidence type="ECO:0000259" key="1">
    <source>
        <dbReference type="PROSITE" id="PS50883"/>
    </source>
</evidence>
<feature type="domain" description="EAL" evidence="1">
    <location>
        <begin position="1"/>
        <end position="215"/>
    </location>
</feature>
<gene>
    <name evidence="2" type="ORF">B1B_13438</name>
</gene>
<name>T0Z9N4_9ZZZZ</name>
<dbReference type="PANTHER" id="PTHR33121:SF23">
    <property type="entry name" value="CYCLIC DI-GMP PHOSPHODIESTERASE PDEB"/>
    <property type="match status" value="1"/>
</dbReference>
<protein>
    <submittedName>
        <fullName evidence="2">Diguanylate cyclase/phosphodiesterase</fullName>
    </submittedName>
</protein>
<proteinExistence type="predicted"/>
<dbReference type="Gene3D" id="3.20.20.450">
    <property type="entry name" value="EAL domain"/>
    <property type="match status" value="1"/>
</dbReference>
<dbReference type="SUPFAM" id="SSF141868">
    <property type="entry name" value="EAL domain-like"/>
    <property type="match status" value="1"/>
</dbReference>
<reference evidence="2" key="2">
    <citation type="journal article" date="2014" name="ISME J.">
        <title>Microbial stratification in low pH oxic and suboxic macroscopic growths along an acid mine drainage.</title>
        <authorList>
            <person name="Mendez-Garcia C."/>
            <person name="Mesa V."/>
            <person name="Sprenger R.R."/>
            <person name="Richter M."/>
            <person name="Diez M.S."/>
            <person name="Solano J."/>
            <person name="Bargiela R."/>
            <person name="Golyshina O.V."/>
            <person name="Manteca A."/>
            <person name="Ramos J.L."/>
            <person name="Gallego J.R."/>
            <person name="Llorente I."/>
            <person name="Martins Dos Santos V.A."/>
            <person name="Jensen O.N."/>
            <person name="Pelaez A.I."/>
            <person name="Sanchez J."/>
            <person name="Ferrer M."/>
        </authorList>
    </citation>
    <scope>NUCLEOTIDE SEQUENCE</scope>
</reference>
<dbReference type="SMART" id="SM00052">
    <property type="entry name" value="EAL"/>
    <property type="match status" value="1"/>
</dbReference>
<dbReference type="InterPro" id="IPR001633">
    <property type="entry name" value="EAL_dom"/>
</dbReference>
<dbReference type="PROSITE" id="PS50883">
    <property type="entry name" value="EAL"/>
    <property type="match status" value="1"/>
</dbReference>
<dbReference type="Pfam" id="PF00563">
    <property type="entry name" value="EAL"/>
    <property type="match status" value="1"/>
</dbReference>
<dbReference type="AlphaFoldDB" id="T0Z9N4"/>
<dbReference type="PANTHER" id="PTHR33121">
    <property type="entry name" value="CYCLIC DI-GMP PHOSPHODIESTERASE PDEF"/>
    <property type="match status" value="1"/>
</dbReference>
<dbReference type="CDD" id="cd01948">
    <property type="entry name" value="EAL"/>
    <property type="match status" value="1"/>
</dbReference>
<dbReference type="InterPro" id="IPR050706">
    <property type="entry name" value="Cyclic-di-GMP_PDE-like"/>
</dbReference>